<dbReference type="AlphaFoldDB" id="A0A087M4K5"/>
<organism evidence="1 2">
    <name type="scientific">Devosia riboflavina</name>
    <dbReference type="NCBI Taxonomy" id="46914"/>
    <lineage>
        <taxon>Bacteria</taxon>
        <taxon>Pseudomonadati</taxon>
        <taxon>Pseudomonadota</taxon>
        <taxon>Alphaproteobacteria</taxon>
        <taxon>Hyphomicrobiales</taxon>
        <taxon>Devosiaceae</taxon>
        <taxon>Devosia</taxon>
    </lineage>
</organism>
<name>A0A087M4K5_9HYPH</name>
<dbReference type="PANTHER" id="PTHR43434:SF24">
    <property type="entry name" value="HYDROLASE-RELATED"/>
    <property type="match status" value="1"/>
</dbReference>
<comment type="caution">
    <text evidence="1">The sequence shown here is derived from an EMBL/GenBank/DDBJ whole genome shotgun (WGS) entry which is preliminary data.</text>
</comment>
<proteinExistence type="predicted"/>
<dbReference type="GO" id="GO:0008967">
    <property type="term" value="F:phosphoglycolate phosphatase activity"/>
    <property type="evidence" value="ECO:0007669"/>
    <property type="project" value="TreeGrafter"/>
</dbReference>
<protein>
    <recommendedName>
        <fullName evidence="3">HAD family hydrolase</fullName>
    </recommendedName>
</protein>
<evidence type="ECO:0008006" key="3">
    <source>
        <dbReference type="Google" id="ProtNLM"/>
    </source>
</evidence>
<dbReference type="InterPro" id="IPR041492">
    <property type="entry name" value="HAD_2"/>
</dbReference>
<accession>A0A087M4K5</accession>
<dbReference type="SFLD" id="SFLDG01135">
    <property type="entry name" value="C1.5.6:_HAD__Beta-PGM__Phospha"/>
    <property type="match status" value="1"/>
</dbReference>
<dbReference type="InterPro" id="IPR023198">
    <property type="entry name" value="PGP-like_dom2"/>
</dbReference>
<dbReference type="EMBL" id="JQGC01000005">
    <property type="protein sequence ID" value="KFL31808.1"/>
    <property type="molecule type" value="Genomic_DNA"/>
</dbReference>
<dbReference type="SUPFAM" id="SSF56784">
    <property type="entry name" value="HAD-like"/>
    <property type="match status" value="1"/>
</dbReference>
<dbReference type="InterPro" id="IPR050155">
    <property type="entry name" value="HAD-like_hydrolase_sf"/>
</dbReference>
<dbReference type="RefSeq" id="WP_035080889.1">
    <property type="nucleotide sequence ID" value="NZ_JQGC01000005.1"/>
</dbReference>
<dbReference type="GO" id="GO:0006281">
    <property type="term" value="P:DNA repair"/>
    <property type="evidence" value="ECO:0007669"/>
    <property type="project" value="TreeGrafter"/>
</dbReference>
<gene>
    <name evidence="1" type="ORF">JP75_07065</name>
</gene>
<dbReference type="InterPro" id="IPR036412">
    <property type="entry name" value="HAD-like_sf"/>
</dbReference>
<dbReference type="STRING" id="46914.JP75_07065"/>
<dbReference type="NCBIfam" id="TIGR01549">
    <property type="entry name" value="HAD-SF-IA-v1"/>
    <property type="match status" value="1"/>
</dbReference>
<dbReference type="SFLD" id="SFLDG01129">
    <property type="entry name" value="C1.5:_HAD__Beta-PGM__Phosphata"/>
    <property type="match status" value="1"/>
</dbReference>
<evidence type="ECO:0000313" key="1">
    <source>
        <dbReference type="EMBL" id="KFL31808.1"/>
    </source>
</evidence>
<dbReference type="PANTHER" id="PTHR43434">
    <property type="entry name" value="PHOSPHOGLYCOLATE PHOSPHATASE"/>
    <property type="match status" value="1"/>
</dbReference>
<dbReference type="Proteomes" id="UP000028981">
    <property type="component" value="Unassembled WGS sequence"/>
</dbReference>
<evidence type="ECO:0000313" key="2">
    <source>
        <dbReference type="Proteomes" id="UP000028981"/>
    </source>
</evidence>
<dbReference type="Gene3D" id="1.10.150.240">
    <property type="entry name" value="Putative phosphatase, domain 2"/>
    <property type="match status" value="1"/>
</dbReference>
<dbReference type="OrthoDB" id="9797743at2"/>
<keyword evidence="2" id="KW-1185">Reference proteome</keyword>
<dbReference type="Gene3D" id="3.40.50.1000">
    <property type="entry name" value="HAD superfamily/HAD-like"/>
    <property type="match status" value="1"/>
</dbReference>
<dbReference type="Pfam" id="PF13419">
    <property type="entry name" value="HAD_2"/>
    <property type="match status" value="1"/>
</dbReference>
<dbReference type="SFLD" id="SFLDS00003">
    <property type="entry name" value="Haloacid_Dehalogenase"/>
    <property type="match status" value="1"/>
</dbReference>
<sequence>MKLIMFDMDGTLLDTEALIVEHMTTTFEAAGLETPTTAQSRRVIGLSLPVAIARLLGTEVTPLAEQLADDYRGRYRASLVQAEGREGLFPGAREALDFLATWPDTLLGIATGKGLSGVHRLTQLHGIAGHFVTLQTPDHNPSKPHPGMMLRGMAETGAEARDTVIIGDTTFDIEMGKAAGTKAIGVTWGHHDPHELLAAGADLLVETYADLPLAIKKVLES</sequence>
<dbReference type="InterPro" id="IPR006439">
    <property type="entry name" value="HAD-SF_hydro_IA"/>
</dbReference>
<dbReference type="GO" id="GO:0005829">
    <property type="term" value="C:cytosol"/>
    <property type="evidence" value="ECO:0007669"/>
    <property type="project" value="TreeGrafter"/>
</dbReference>
<dbReference type="InterPro" id="IPR023214">
    <property type="entry name" value="HAD_sf"/>
</dbReference>
<reference evidence="1 2" key="1">
    <citation type="submission" date="2014-08" db="EMBL/GenBank/DDBJ databases">
        <authorList>
            <person name="Hassan Y.I."/>
            <person name="Lepp D."/>
            <person name="Zhou T."/>
        </authorList>
    </citation>
    <scope>NUCLEOTIDE SEQUENCE [LARGE SCALE GENOMIC DNA]</scope>
    <source>
        <strain evidence="1 2">IFO13584</strain>
    </source>
</reference>